<dbReference type="EMBL" id="AP022613">
    <property type="protein sequence ID" value="BBZ41138.1"/>
    <property type="molecule type" value="Genomic_DNA"/>
</dbReference>
<dbReference type="AlphaFoldDB" id="A0A1X1T363"/>
<sequence>MEYITRKQYGKLMQVSMSTVDRGILDGTIPHVRVGKRLIRIPVSAVETPDADSYVSLLLSLAPKLSDEQRVALAELLKPVRR</sequence>
<proteinExistence type="predicted"/>
<dbReference type="Proteomes" id="UP000467385">
    <property type="component" value="Chromosome"/>
</dbReference>
<name>A0A1X1T363_9MYCO</name>
<dbReference type="OrthoDB" id="1684751at2"/>
<protein>
    <submittedName>
        <fullName evidence="1">Uncharacterized protein</fullName>
    </submittedName>
</protein>
<evidence type="ECO:0000313" key="2">
    <source>
        <dbReference type="Proteomes" id="UP000467385"/>
    </source>
</evidence>
<organism evidence="1 2">
    <name type="scientific">Mycobacterium conspicuum</name>
    <dbReference type="NCBI Taxonomy" id="44010"/>
    <lineage>
        <taxon>Bacteria</taxon>
        <taxon>Bacillati</taxon>
        <taxon>Actinomycetota</taxon>
        <taxon>Actinomycetes</taxon>
        <taxon>Mycobacteriales</taxon>
        <taxon>Mycobacteriaceae</taxon>
        <taxon>Mycobacterium</taxon>
    </lineage>
</organism>
<reference evidence="1 2" key="1">
    <citation type="journal article" date="2019" name="Emerg. Microbes Infect.">
        <title>Comprehensive subspecies identification of 175 nontuberculous mycobacteria species based on 7547 genomic profiles.</title>
        <authorList>
            <person name="Matsumoto Y."/>
            <person name="Kinjo T."/>
            <person name="Motooka D."/>
            <person name="Nabeya D."/>
            <person name="Jung N."/>
            <person name="Uechi K."/>
            <person name="Horii T."/>
            <person name="Iida T."/>
            <person name="Fujita J."/>
            <person name="Nakamura S."/>
        </authorList>
    </citation>
    <scope>NUCLEOTIDE SEQUENCE [LARGE SCALE GENOMIC DNA]</scope>
    <source>
        <strain evidence="1 2">JCM 14738</strain>
    </source>
</reference>
<gene>
    <name evidence="1" type="ORF">MCNS_42010</name>
</gene>
<keyword evidence="2" id="KW-1185">Reference proteome</keyword>
<evidence type="ECO:0000313" key="1">
    <source>
        <dbReference type="EMBL" id="BBZ41138.1"/>
    </source>
</evidence>
<accession>A0A1X1T363</accession>
<dbReference type="RefSeq" id="WP_085234372.1">
    <property type="nucleotide sequence ID" value="NZ_AP022613.1"/>
</dbReference>